<name>A0AAQ3QQF2_9LILI</name>
<dbReference type="AlphaFoldDB" id="A0AAQ3QQF2"/>
<sequence length="82" mass="9007">MGDHFVLLVDCLLIESTLEAAIGSTNQALNIPLSKLEDDFSPRKKIVGDGMFTGKLVELNVISAKMKMRISTWRFLVPAAEA</sequence>
<dbReference type="EMBL" id="CP136897">
    <property type="protein sequence ID" value="WOL16620.1"/>
    <property type="molecule type" value="Genomic_DNA"/>
</dbReference>
<evidence type="ECO:0000313" key="3">
    <source>
        <dbReference type="Proteomes" id="UP001327560"/>
    </source>
</evidence>
<feature type="signal peptide" evidence="1">
    <location>
        <begin position="1"/>
        <end position="19"/>
    </location>
</feature>
<keyword evidence="3" id="KW-1185">Reference proteome</keyword>
<keyword evidence="1" id="KW-0732">Signal</keyword>
<proteinExistence type="predicted"/>
<feature type="chain" id="PRO_5042864396" evidence="1">
    <location>
        <begin position="20"/>
        <end position="82"/>
    </location>
</feature>
<evidence type="ECO:0000256" key="1">
    <source>
        <dbReference type="SAM" id="SignalP"/>
    </source>
</evidence>
<reference evidence="2 3" key="1">
    <citation type="submission" date="2023-10" db="EMBL/GenBank/DDBJ databases">
        <title>Chromosome-scale genome assembly provides insights into flower coloration mechanisms of Canna indica.</title>
        <authorList>
            <person name="Li C."/>
        </authorList>
    </citation>
    <scope>NUCLEOTIDE SEQUENCE [LARGE SCALE GENOMIC DNA]</scope>
    <source>
        <tissue evidence="2">Flower</tissue>
    </source>
</reference>
<protein>
    <submittedName>
        <fullName evidence="2">Uncharacterized protein</fullName>
    </submittedName>
</protein>
<dbReference type="Proteomes" id="UP001327560">
    <property type="component" value="Chromosome 8"/>
</dbReference>
<gene>
    <name evidence="2" type="ORF">Cni_G25408</name>
</gene>
<evidence type="ECO:0000313" key="2">
    <source>
        <dbReference type="EMBL" id="WOL16620.1"/>
    </source>
</evidence>
<organism evidence="2 3">
    <name type="scientific">Canna indica</name>
    <name type="common">Indian-shot</name>
    <dbReference type="NCBI Taxonomy" id="4628"/>
    <lineage>
        <taxon>Eukaryota</taxon>
        <taxon>Viridiplantae</taxon>
        <taxon>Streptophyta</taxon>
        <taxon>Embryophyta</taxon>
        <taxon>Tracheophyta</taxon>
        <taxon>Spermatophyta</taxon>
        <taxon>Magnoliopsida</taxon>
        <taxon>Liliopsida</taxon>
        <taxon>Zingiberales</taxon>
        <taxon>Cannaceae</taxon>
        <taxon>Canna</taxon>
    </lineage>
</organism>
<accession>A0AAQ3QQF2</accession>